<dbReference type="GO" id="GO:0009231">
    <property type="term" value="P:riboflavin biosynthetic process"/>
    <property type="evidence" value="ECO:0007669"/>
    <property type="project" value="InterPro"/>
</dbReference>
<keyword evidence="3" id="KW-0560">Oxidoreductase</keyword>
<dbReference type="Pfam" id="PF01872">
    <property type="entry name" value="RibD_C"/>
    <property type="match status" value="1"/>
</dbReference>
<keyword evidence="6" id="KW-1185">Reference proteome</keyword>
<accession>A0A849C0P9</accession>
<dbReference type="GO" id="GO:0008703">
    <property type="term" value="F:5-amino-6-(5-phosphoribosylamino)uracil reductase activity"/>
    <property type="evidence" value="ECO:0007669"/>
    <property type="project" value="InterPro"/>
</dbReference>
<dbReference type="InterPro" id="IPR024072">
    <property type="entry name" value="DHFR-like_dom_sf"/>
</dbReference>
<name>A0A849C0P9_9NOCA</name>
<comment type="pathway">
    <text evidence="1">Cofactor biosynthesis; riboflavin biosynthesis.</text>
</comment>
<dbReference type="EMBL" id="JABELX010000005">
    <property type="protein sequence ID" value="NNH71208.1"/>
    <property type="molecule type" value="Genomic_DNA"/>
</dbReference>
<dbReference type="Proteomes" id="UP000586827">
    <property type="component" value="Unassembled WGS sequence"/>
</dbReference>
<protein>
    <submittedName>
        <fullName evidence="5">Pyrimidine reductase family protein</fullName>
    </submittedName>
</protein>
<comment type="caution">
    <text evidence="5">The sequence shown here is derived from an EMBL/GenBank/DDBJ whole genome shotgun (WGS) entry which is preliminary data.</text>
</comment>
<organism evidence="5 6">
    <name type="scientific">Nocardia uniformis</name>
    <dbReference type="NCBI Taxonomy" id="53432"/>
    <lineage>
        <taxon>Bacteria</taxon>
        <taxon>Bacillati</taxon>
        <taxon>Actinomycetota</taxon>
        <taxon>Actinomycetes</taxon>
        <taxon>Mycobacteriales</taxon>
        <taxon>Nocardiaceae</taxon>
        <taxon>Nocardia</taxon>
    </lineage>
</organism>
<dbReference type="Gene3D" id="3.40.430.10">
    <property type="entry name" value="Dihydrofolate Reductase, subunit A"/>
    <property type="match status" value="1"/>
</dbReference>
<gene>
    <name evidence="5" type="ORF">HLB23_15260</name>
</gene>
<evidence type="ECO:0000256" key="3">
    <source>
        <dbReference type="ARBA" id="ARBA00023002"/>
    </source>
</evidence>
<dbReference type="PANTHER" id="PTHR38011:SF7">
    <property type="entry name" value="2,5-DIAMINO-6-RIBOSYLAMINO-4(3H)-PYRIMIDINONE 5'-PHOSPHATE REDUCTASE"/>
    <property type="match status" value="1"/>
</dbReference>
<evidence type="ECO:0000256" key="2">
    <source>
        <dbReference type="ARBA" id="ARBA00022857"/>
    </source>
</evidence>
<feature type="domain" description="Bacterial bifunctional deaminase-reductase C-terminal" evidence="4">
    <location>
        <begin position="31"/>
        <end position="238"/>
    </location>
</feature>
<dbReference type="AlphaFoldDB" id="A0A849C0P9"/>
<dbReference type="InterPro" id="IPR050765">
    <property type="entry name" value="Riboflavin_Biosynth_HTPR"/>
</dbReference>
<evidence type="ECO:0000259" key="4">
    <source>
        <dbReference type="Pfam" id="PF01872"/>
    </source>
</evidence>
<dbReference type="InterPro" id="IPR002734">
    <property type="entry name" value="RibDG_C"/>
</dbReference>
<evidence type="ECO:0000313" key="6">
    <source>
        <dbReference type="Proteomes" id="UP000586827"/>
    </source>
</evidence>
<reference evidence="5 6" key="1">
    <citation type="submission" date="2020-05" db="EMBL/GenBank/DDBJ databases">
        <title>MicrobeNet Type strains.</title>
        <authorList>
            <person name="Nicholson A.C."/>
        </authorList>
    </citation>
    <scope>NUCLEOTIDE SEQUENCE [LARGE SCALE GENOMIC DNA]</scope>
    <source>
        <strain evidence="5 6">JCM 3224</strain>
    </source>
</reference>
<dbReference type="PANTHER" id="PTHR38011">
    <property type="entry name" value="DIHYDROFOLATE REDUCTASE FAMILY PROTEIN (AFU_ORTHOLOGUE AFUA_8G06820)"/>
    <property type="match status" value="1"/>
</dbReference>
<dbReference type="NCBIfam" id="NF010663">
    <property type="entry name" value="PRK14059.1-1"/>
    <property type="match status" value="1"/>
</dbReference>
<keyword evidence="2" id="KW-0521">NADP</keyword>
<dbReference type="SUPFAM" id="SSF53597">
    <property type="entry name" value="Dihydrofolate reductase-like"/>
    <property type="match status" value="1"/>
</dbReference>
<sequence length="257" mass="27066">MQRIPNVTQLADLGDEQLVGMYAYPARLDRPWMRVNFVTSIDGAATLDGRSGGLGTPADKRVFHLLRDLADVVLVGAGTARAENYGAAHTNDHLRIRLHHHGFGGHPDGAPPRIAVVTAGAALDPTSRLFTDSGAHPLILTTADAPADRKKILADAGAEVVEAGETACTASGIRAALAARGLRRVLCEGGPALFGDLIEAESVDDLCLTVAPLLVGGPGRRIALSPNAMPTAMSCRHLLIADDGTMLTRWERGHPRC</sequence>
<evidence type="ECO:0000256" key="1">
    <source>
        <dbReference type="ARBA" id="ARBA00005104"/>
    </source>
</evidence>
<evidence type="ECO:0000313" key="5">
    <source>
        <dbReference type="EMBL" id="NNH71208.1"/>
    </source>
</evidence>
<proteinExistence type="predicted"/>
<dbReference type="RefSeq" id="WP_067524342.1">
    <property type="nucleotide sequence ID" value="NZ_JABELX010000005.1"/>
</dbReference>